<proteinExistence type="predicted"/>
<protein>
    <submittedName>
        <fullName evidence="2">Uncharacterized protein</fullName>
    </submittedName>
</protein>
<organism evidence="2 3">
    <name type="scientific">Nocardioides marinquilinus</name>
    <dbReference type="NCBI Taxonomy" id="1210400"/>
    <lineage>
        <taxon>Bacteria</taxon>
        <taxon>Bacillati</taxon>
        <taxon>Actinomycetota</taxon>
        <taxon>Actinomycetes</taxon>
        <taxon>Propionibacteriales</taxon>
        <taxon>Nocardioidaceae</taxon>
        <taxon>Nocardioides</taxon>
    </lineage>
</organism>
<feature type="compositionally biased region" description="Polar residues" evidence="1">
    <location>
        <begin position="195"/>
        <end position="212"/>
    </location>
</feature>
<sequence length="217" mass="22327">MNRTLTATIAGLVLGGALLTGCGGDDEGEADDPGTETSTSVTESTSESAPTEDTSTEATDPSEPAETGGTDDTDDTGGTDDTDVPEPTDGPETDDTEGPDDGPANPEAAEFCLAFETAFDAIEELGEDFSGEPGDQVPPAVIDALRTWGDDLADADLPSDLSPDARAGVDVQVQLLQSIPDRLTFGELDGLESDLSPQESKQANATTEYATTTCDLF</sequence>
<evidence type="ECO:0000313" key="3">
    <source>
        <dbReference type="Proteomes" id="UP001500221"/>
    </source>
</evidence>
<dbReference type="EMBL" id="BAABKG010000008">
    <property type="protein sequence ID" value="GAA5156813.1"/>
    <property type="molecule type" value="Genomic_DNA"/>
</dbReference>
<feature type="compositionally biased region" description="Acidic residues" evidence="1">
    <location>
        <begin position="24"/>
        <end position="34"/>
    </location>
</feature>
<name>A0ABP9Q5D0_9ACTN</name>
<gene>
    <name evidence="2" type="ORF">GCM10023340_45640</name>
</gene>
<comment type="caution">
    <text evidence="2">The sequence shown here is derived from an EMBL/GenBank/DDBJ whole genome shotgun (WGS) entry which is preliminary data.</text>
</comment>
<feature type="region of interest" description="Disordered" evidence="1">
    <location>
        <begin position="190"/>
        <end position="212"/>
    </location>
</feature>
<dbReference type="RefSeq" id="WP_345464626.1">
    <property type="nucleotide sequence ID" value="NZ_BAABKG010000008.1"/>
</dbReference>
<accession>A0ABP9Q5D0</accession>
<dbReference type="Proteomes" id="UP001500221">
    <property type="component" value="Unassembled WGS sequence"/>
</dbReference>
<dbReference type="PROSITE" id="PS51257">
    <property type="entry name" value="PROKAR_LIPOPROTEIN"/>
    <property type="match status" value="1"/>
</dbReference>
<feature type="compositionally biased region" description="Low complexity" evidence="1">
    <location>
        <begin position="35"/>
        <end position="68"/>
    </location>
</feature>
<feature type="compositionally biased region" description="Acidic residues" evidence="1">
    <location>
        <begin position="69"/>
        <end position="100"/>
    </location>
</feature>
<keyword evidence="3" id="KW-1185">Reference proteome</keyword>
<feature type="region of interest" description="Disordered" evidence="1">
    <location>
        <begin position="19"/>
        <end position="110"/>
    </location>
</feature>
<evidence type="ECO:0000256" key="1">
    <source>
        <dbReference type="SAM" id="MobiDB-lite"/>
    </source>
</evidence>
<reference evidence="3" key="1">
    <citation type="journal article" date="2019" name="Int. J. Syst. Evol. Microbiol.">
        <title>The Global Catalogue of Microorganisms (GCM) 10K type strain sequencing project: providing services to taxonomists for standard genome sequencing and annotation.</title>
        <authorList>
            <consortium name="The Broad Institute Genomics Platform"/>
            <consortium name="The Broad Institute Genome Sequencing Center for Infectious Disease"/>
            <person name="Wu L."/>
            <person name="Ma J."/>
        </authorList>
    </citation>
    <scope>NUCLEOTIDE SEQUENCE [LARGE SCALE GENOMIC DNA]</scope>
    <source>
        <strain evidence="3">JCM 18459</strain>
    </source>
</reference>
<evidence type="ECO:0000313" key="2">
    <source>
        <dbReference type="EMBL" id="GAA5156813.1"/>
    </source>
</evidence>